<dbReference type="Pfam" id="PF07690">
    <property type="entry name" value="MFS_1"/>
    <property type="match status" value="1"/>
</dbReference>
<dbReference type="RefSeq" id="WP_380600985.1">
    <property type="nucleotide sequence ID" value="NZ_JBHSDU010000014.1"/>
</dbReference>
<name>A0ABV8SXU3_9GAMM</name>
<dbReference type="PANTHER" id="PTHR43528:SF3">
    <property type="entry name" value="CITRATE-PROTON SYMPORTER"/>
    <property type="match status" value="1"/>
</dbReference>
<feature type="transmembrane region" description="Helical" evidence="9">
    <location>
        <begin position="79"/>
        <end position="97"/>
    </location>
</feature>
<keyword evidence="8 9" id="KW-0472">Membrane</keyword>
<sequence length="427" mass="45024">MRISNRQVAGVCLGNAIEFYDFVTYAYFAAQIGRTFFPSETPGVSLLASLATFGMGFFTRPLGALLLGRFADRAGRKPAMLLSFALMGGASIALPLIPSYASIGIVAPILVLACRLVQGFAVGGEVGASTAFLVEAAPASRRGLYASFQAMSADMSALTAGIIGVALASVLEPAELDAWGWRVALLLGAVIIPVGLMLRRTLDETLQLDGVSLESAPVQSYARVAVAGVCLVAAATTTNYLLKYMTTYANSTLGMTSRLAFGATVVVGLCGVICAPLAGSLSDRYGRKRVMLIPWLFLAMLVFPCFEMLERERTAVALYAACAVLATASTLSTSVFFVVIAEALPQRVRSGALGLIYALAVSIFGGSAQFTVAWLTRLTGNPLTPAWYMIGGVIVGLIAMRAMPETAPCQRRLFCATGDNRTVSVKR</sequence>
<dbReference type="PROSITE" id="PS00216">
    <property type="entry name" value="SUGAR_TRANSPORT_1"/>
    <property type="match status" value="1"/>
</dbReference>
<dbReference type="Proteomes" id="UP001595904">
    <property type="component" value="Unassembled WGS sequence"/>
</dbReference>
<evidence type="ECO:0000256" key="7">
    <source>
        <dbReference type="ARBA" id="ARBA00022989"/>
    </source>
</evidence>
<dbReference type="Gene3D" id="1.20.1250.20">
    <property type="entry name" value="MFS general substrate transporter like domains"/>
    <property type="match status" value="2"/>
</dbReference>
<organism evidence="11 12">
    <name type="scientific">Steroidobacter flavus</name>
    <dbReference type="NCBI Taxonomy" id="1842136"/>
    <lineage>
        <taxon>Bacteria</taxon>
        <taxon>Pseudomonadati</taxon>
        <taxon>Pseudomonadota</taxon>
        <taxon>Gammaproteobacteria</taxon>
        <taxon>Steroidobacterales</taxon>
        <taxon>Steroidobacteraceae</taxon>
        <taxon>Steroidobacter</taxon>
    </lineage>
</organism>
<feature type="transmembrane region" description="Helical" evidence="9">
    <location>
        <begin position="386"/>
        <end position="403"/>
    </location>
</feature>
<dbReference type="InterPro" id="IPR051084">
    <property type="entry name" value="H+-coupled_symporters"/>
</dbReference>
<dbReference type="InterPro" id="IPR011701">
    <property type="entry name" value="MFS"/>
</dbReference>
<feature type="transmembrane region" description="Helical" evidence="9">
    <location>
        <begin position="46"/>
        <end position="67"/>
    </location>
</feature>
<feature type="transmembrane region" description="Helical" evidence="9">
    <location>
        <begin position="179"/>
        <end position="199"/>
    </location>
</feature>
<comment type="subcellular location">
    <subcellularLocation>
        <location evidence="1">Cell membrane</location>
        <topology evidence="1">Multi-pass membrane protein</topology>
    </subcellularLocation>
</comment>
<feature type="transmembrane region" description="Helical" evidence="9">
    <location>
        <begin position="315"/>
        <end position="340"/>
    </location>
</feature>
<dbReference type="InterPro" id="IPR020846">
    <property type="entry name" value="MFS_dom"/>
</dbReference>
<dbReference type="EMBL" id="JBHSDU010000014">
    <property type="protein sequence ID" value="MFC4311975.1"/>
    <property type="molecule type" value="Genomic_DNA"/>
</dbReference>
<keyword evidence="6" id="KW-0769">Symport</keyword>
<feature type="transmembrane region" description="Helical" evidence="9">
    <location>
        <begin position="352"/>
        <end position="374"/>
    </location>
</feature>
<dbReference type="InterPro" id="IPR005829">
    <property type="entry name" value="Sugar_transporter_CS"/>
</dbReference>
<evidence type="ECO:0000256" key="2">
    <source>
        <dbReference type="ARBA" id="ARBA00008240"/>
    </source>
</evidence>
<evidence type="ECO:0000256" key="6">
    <source>
        <dbReference type="ARBA" id="ARBA00022847"/>
    </source>
</evidence>
<protein>
    <submittedName>
        <fullName evidence="11">MFS transporter</fullName>
    </submittedName>
</protein>
<accession>A0ABV8SXU3</accession>
<evidence type="ECO:0000256" key="3">
    <source>
        <dbReference type="ARBA" id="ARBA00022448"/>
    </source>
</evidence>
<dbReference type="PROSITE" id="PS50850">
    <property type="entry name" value="MFS"/>
    <property type="match status" value="1"/>
</dbReference>
<dbReference type="PANTHER" id="PTHR43528">
    <property type="entry name" value="ALPHA-KETOGLUTARATE PERMEASE"/>
    <property type="match status" value="1"/>
</dbReference>
<feature type="transmembrane region" description="Helical" evidence="9">
    <location>
        <begin position="260"/>
        <end position="278"/>
    </location>
</feature>
<evidence type="ECO:0000256" key="8">
    <source>
        <dbReference type="ARBA" id="ARBA00023136"/>
    </source>
</evidence>
<keyword evidence="3" id="KW-0813">Transport</keyword>
<gene>
    <name evidence="11" type="ORF">ACFPN2_23030</name>
</gene>
<dbReference type="PROSITE" id="PS00217">
    <property type="entry name" value="SUGAR_TRANSPORT_2"/>
    <property type="match status" value="1"/>
</dbReference>
<evidence type="ECO:0000256" key="5">
    <source>
        <dbReference type="ARBA" id="ARBA00022692"/>
    </source>
</evidence>
<evidence type="ECO:0000256" key="9">
    <source>
        <dbReference type="SAM" id="Phobius"/>
    </source>
</evidence>
<keyword evidence="4" id="KW-1003">Cell membrane</keyword>
<reference evidence="12" key="1">
    <citation type="journal article" date="2019" name="Int. J. Syst. Evol. Microbiol.">
        <title>The Global Catalogue of Microorganisms (GCM) 10K type strain sequencing project: providing services to taxonomists for standard genome sequencing and annotation.</title>
        <authorList>
            <consortium name="The Broad Institute Genomics Platform"/>
            <consortium name="The Broad Institute Genome Sequencing Center for Infectious Disease"/>
            <person name="Wu L."/>
            <person name="Ma J."/>
        </authorList>
    </citation>
    <scope>NUCLEOTIDE SEQUENCE [LARGE SCALE GENOMIC DNA]</scope>
    <source>
        <strain evidence="12">CGMCC 1.10759</strain>
    </source>
</reference>
<evidence type="ECO:0000259" key="10">
    <source>
        <dbReference type="PROSITE" id="PS50850"/>
    </source>
</evidence>
<keyword evidence="5 9" id="KW-0812">Transmembrane</keyword>
<evidence type="ECO:0000256" key="4">
    <source>
        <dbReference type="ARBA" id="ARBA00022475"/>
    </source>
</evidence>
<comment type="caution">
    <text evidence="11">The sequence shown here is derived from an EMBL/GenBank/DDBJ whole genome shotgun (WGS) entry which is preliminary data.</text>
</comment>
<dbReference type="InterPro" id="IPR036259">
    <property type="entry name" value="MFS_trans_sf"/>
</dbReference>
<feature type="domain" description="Major facilitator superfamily (MFS) profile" evidence="10">
    <location>
        <begin position="7"/>
        <end position="407"/>
    </location>
</feature>
<comment type="similarity">
    <text evidence="2">Belongs to the major facilitator superfamily. Metabolite:H+ Symporter (MHS) family (TC 2.A.1.6) family.</text>
</comment>
<feature type="transmembrane region" description="Helical" evidence="9">
    <location>
        <begin position="220"/>
        <end position="240"/>
    </location>
</feature>
<evidence type="ECO:0000256" key="1">
    <source>
        <dbReference type="ARBA" id="ARBA00004651"/>
    </source>
</evidence>
<keyword evidence="7 9" id="KW-1133">Transmembrane helix</keyword>
<proteinExistence type="inferred from homology"/>
<feature type="transmembrane region" description="Helical" evidence="9">
    <location>
        <begin position="290"/>
        <end position="309"/>
    </location>
</feature>
<evidence type="ECO:0000313" key="11">
    <source>
        <dbReference type="EMBL" id="MFC4311975.1"/>
    </source>
</evidence>
<evidence type="ECO:0000313" key="12">
    <source>
        <dbReference type="Proteomes" id="UP001595904"/>
    </source>
</evidence>
<feature type="transmembrane region" description="Helical" evidence="9">
    <location>
        <begin position="144"/>
        <end position="167"/>
    </location>
</feature>
<keyword evidence="12" id="KW-1185">Reference proteome</keyword>
<dbReference type="SUPFAM" id="SSF103473">
    <property type="entry name" value="MFS general substrate transporter"/>
    <property type="match status" value="1"/>
</dbReference>